<name>A0A6H5GRM6_9HEMI</name>
<feature type="non-terminal residue" evidence="1">
    <location>
        <position position="1"/>
    </location>
</feature>
<proteinExistence type="predicted"/>
<reference evidence="1 2" key="1">
    <citation type="submission" date="2020-02" db="EMBL/GenBank/DDBJ databases">
        <authorList>
            <person name="Ferguson B K."/>
        </authorList>
    </citation>
    <scope>NUCLEOTIDE SEQUENCE [LARGE SCALE GENOMIC DNA]</scope>
</reference>
<evidence type="ECO:0000313" key="1">
    <source>
        <dbReference type="EMBL" id="CAB0005840.1"/>
    </source>
</evidence>
<gene>
    <name evidence="1" type="ORF">NTEN_LOCUS11317</name>
</gene>
<dbReference type="AlphaFoldDB" id="A0A6H5GRM6"/>
<accession>A0A6H5GRM6</accession>
<evidence type="ECO:0000313" key="2">
    <source>
        <dbReference type="Proteomes" id="UP000479000"/>
    </source>
</evidence>
<keyword evidence="2" id="KW-1185">Reference proteome</keyword>
<dbReference type="EMBL" id="CADCXU010016619">
    <property type="protein sequence ID" value="CAB0005840.1"/>
    <property type="molecule type" value="Genomic_DNA"/>
</dbReference>
<organism evidence="1 2">
    <name type="scientific">Nesidiocoris tenuis</name>
    <dbReference type="NCBI Taxonomy" id="355587"/>
    <lineage>
        <taxon>Eukaryota</taxon>
        <taxon>Metazoa</taxon>
        <taxon>Ecdysozoa</taxon>
        <taxon>Arthropoda</taxon>
        <taxon>Hexapoda</taxon>
        <taxon>Insecta</taxon>
        <taxon>Pterygota</taxon>
        <taxon>Neoptera</taxon>
        <taxon>Paraneoptera</taxon>
        <taxon>Hemiptera</taxon>
        <taxon>Heteroptera</taxon>
        <taxon>Panheteroptera</taxon>
        <taxon>Cimicomorpha</taxon>
        <taxon>Miridae</taxon>
        <taxon>Dicyphina</taxon>
        <taxon>Nesidiocoris</taxon>
    </lineage>
</organism>
<protein>
    <submittedName>
        <fullName evidence="1">Uncharacterized protein</fullName>
    </submittedName>
</protein>
<dbReference type="Proteomes" id="UP000479000">
    <property type="component" value="Unassembled WGS sequence"/>
</dbReference>
<sequence>KHVTILETRERQPVRPGFAGCGLYGSCQQQNEVRSRNAWSSFVEVVRAC</sequence>